<feature type="domain" description="Thioredoxin" evidence="1">
    <location>
        <begin position="8"/>
        <end position="97"/>
    </location>
</feature>
<dbReference type="Pfam" id="PF00085">
    <property type="entry name" value="Thioredoxin"/>
    <property type="match status" value="1"/>
</dbReference>
<dbReference type="OrthoDB" id="215495at2"/>
<dbReference type="KEGG" id="meh:M301_2031"/>
<sequence length="106" mass="12048">MQNTQMNKADIEQLKGLTVIEFGTNWCSYCQAAQAIIAKALLNYPNVKHIKIEDGKGQRLGRLYIVKLWPTLIFLKDGIELTRLVRPNNEQAISDALHQITNETSH</sequence>
<dbReference type="Proteomes" id="UP000000383">
    <property type="component" value="Chromosome"/>
</dbReference>
<dbReference type="eggNOG" id="COG0526">
    <property type="taxonomic scope" value="Bacteria"/>
</dbReference>
<dbReference type="SUPFAM" id="SSF52833">
    <property type="entry name" value="Thioredoxin-like"/>
    <property type="match status" value="1"/>
</dbReference>
<accession>D7DKF7</accession>
<evidence type="ECO:0000313" key="3">
    <source>
        <dbReference type="Proteomes" id="UP000000383"/>
    </source>
</evidence>
<evidence type="ECO:0000313" key="2">
    <source>
        <dbReference type="EMBL" id="ADI30403.1"/>
    </source>
</evidence>
<dbReference type="InterPro" id="IPR036249">
    <property type="entry name" value="Thioredoxin-like_sf"/>
</dbReference>
<evidence type="ECO:0000259" key="1">
    <source>
        <dbReference type="Pfam" id="PF00085"/>
    </source>
</evidence>
<dbReference type="STRING" id="666681.M301_2031"/>
<dbReference type="InterPro" id="IPR013766">
    <property type="entry name" value="Thioredoxin_domain"/>
</dbReference>
<keyword evidence="3" id="KW-1185">Reference proteome</keyword>
<dbReference type="CDD" id="cd02947">
    <property type="entry name" value="TRX_family"/>
    <property type="match status" value="1"/>
</dbReference>
<dbReference type="AlphaFoldDB" id="D7DKF7"/>
<dbReference type="EMBL" id="CP002056">
    <property type="protein sequence ID" value="ADI30403.1"/>
    <property type="molecule type" value="Genomic_DNA"/>
</dbReference>
<protein>
    <submittedName>
        <fullName evidence="2">Thioredoxin domain protein</fullName>
    </submittedName>
</protein>
<reference evidence="2 3" key="2">
    <citation type="journal article" date="2011" name="J. Bacteriol.">
        <title>Genomes of three methylotrophs from a single niche uncover genetic and metabolic divergence of Methylophilaceae.</title>
        <authorList>
            <person name="Lapidus A."/>
            <person name="Clum A."/>
            <person name="Labutti K."/>
            <person name="Kaluzhnaya M.G."/>
            <person name="Lim S."/>
            <person name="Beck D.A."/>
            <person name="Glavina Del Rio T."/>
            <person name="Nolan M."/>
            <person name="Mavromatis K."/>
            <person name="Huntemann M."/>
            <person name="Lucas S."/>
            <person name="Lidstrom M.E."/>
            <person name="Ivanova N."/>
            <person name="Chistoserdova L."/>
        </authorList>
    </citation>
    <scope>NUCLEOTIDE SEQUENCE [LARGE SCALE GENOMIC DNA]</scope>
    <source>
        <strain evidence="2 3">301</strain>
    </source>
</reference>
<gene>
    <name evidence="2" type="ordered locus">M301_2031</name>
</gene>
<name>D7DKF7_METV0</name>
<dbReference type="HOGENOM" id="CLU_090389_12_0_4"/>
<dbReference type="Gene3D" id="3.40.30.10">
    <property type="entry name" value="Glutaredoxin"/>
    <property type="match status" value="1"/>
</dbReference>
<reference evidence="3" key="1">
    <citation type="submission" date="2010-05" db="EMBL/GenBank/DDBJ databases">
        <title>Complete sequence of Methylotenera sp. 301.</title>
        <authorList>
            <person name="Lucas S."/>
            <person name="Copeland A."/>
            <person name="Lapidus A."/>
            <person name="Cheng J.-F."/>
            <person name="Bruce D."/>
            <person name="Goodwin L."/>
            <person name="Pitluck S."/>
            <person name="Clum A."/>
            <person name="Land M."/>
            <person name="Hauser L."/>
            <person name="Kyrpides N."/>
            <person name="Ivanova N."/>
            <person name="Chistoservova L."/>
            <person name="Kalyuzhnaya M."/>
            <person name="Woyke T."/>
        </authorList>
    </citation>
    <scope>NUCLEOTIDE SEQUENCE [LARGE SCALE GENOMIC DNA]</scope>
    <source>
        <strain evidence="3">301</strain>
    </source>
</reference>
<proteinExistence type="predicted"/>
<dbReference type="RefSeq" id="WP_013148715.1">
    <property type="nucleotide sequence ID" value="NC_014207.1"/>
</dbReference>
<organism evidence="2 3">
    <name type="scientific">Methylotenera versatilis (strain 301)</name>
    <dbReference type="NCBI Taxonomy" id="666681"/>
    <lineage>
        <taxon>Bacteria</taxon>
        <taxon>Pseudomonadati</taxon>
        <taxon>Pseudomonadota</taxon>
        <taxon>Betaproteobacteria</taxon>
        <taxon>Nitrosomonadales</taxon>
        <taxon>Methylophilaceae</taxon>
        <taxon>Methylotenera</taxon>
    </lineage>
</organism>